<name>A0A6A5S3Y4_9PLEO</name>
<dbReference type="AlphaFoldDB" id="A0A6A5S3Y4"/>
<dbReference type="EMBL" id="ML976593">
    <property type="protein sequence ID" value="KAF1934479.1"/>
    <property type="molecule type" value="Genomic_DNA"/>
</dbReference>
<sequence>ESVAAAVKAFIQQKVCQLTQEKRYKPEVRDAVLQHLTSSANDTFLWVALVCQDLQKKSRLGVLKKLALFPPGLDSLYNRMLQQIRESDDTEICLRVLAVTAVLYRPVTVAELVAFVEQLEDYVDDLESVREIIGLCGSFLTLRDDTVYFVHQSAKDFLFAKAFNDVFPDGTECVHQEVFVNSLAILHKTLHRNMYSLEAPGFHIDNVKTPNPDPLSVSRYPCIYWIDHLHDTKPKSCANSVSDPQAVGVVAEFLRKKYLYWLEGLSLCKSLGRGVVSIAKLWSLVQMLDQDELIQLVQDARRFVMYHKGAIESYPLQTYASALLFSPRGSLIRRLFQHEEPEGITIRPAMSDGWSACLQTLEGHSD</sequence>
<protein>
    <submittedName>
        <fullName evidence="1">Uncharacterized protein</fullName>
    </submittedName>
</protein>
<dbReference type="OrthoDB" id="538223at2759"/>
<evidence type="ECO:0000313" key="1">
    <source>
        <dbReference type="EMBL" id="KAF1934479.1"/>
    </source>
</evidence>
<reference evidence="1" key="1">
    <citation type="journal article" date="2020" name="Stud. Mycol.">
        <title>101 Dothideomycetes genomes: a test case for predicting lifestyles and emergence of pathogens.</title>
        <authorList>
            <person name="Haridas S."/>
            <person name="Albert R."/>
            <person name="Binder M."/>
            <person name="Bloem J."/>
            <person name="Labutti K."/>
            <person name="Salamov A."/>
            <person name="Andreopoulos B."/>
            <person name="Baker S."/>
            <person name="Barry K."/>
            <person name="Bills G."/>
            <person name="Bluhm B."/>
            <person name="Cannon C."/>
            <person name="Castanera R."/>
            <person name="Culley D."/>
            <person name="Daum C."/>
            <person name="Ezra D."/>
            <person name="Gonzalez J."/>
            <person name="Henrissat B."/>
            <person name="Kuo A."/>
            <person name="Liang C."/>
            <person name="Lipzen A."/>
            <person name="Lutzoni F."/>
            <person name="Magnuson J."/>
            <person name="Mondo S."/>
            <person name="Nolan M."/>
            <person name="Ohm R."/>
            <person name="Pangilinan J."/>
            <person name="Park H.-J."/>
            <person name="Ramirez L."/>
            <person name="Alfaro M."/>
            <person name="Sun H."/>
            <person name="Tritt A."/>
            <person name="Yoshinaga Y."/>
            <person name="Zwiers L.-H."/>
            <person name="Turgeon B."/>
            <person name="Goodwin S."/>
            <person name="Spatafora J."/>
            <person name="Crous P."/>
            <person name="Grigoriev I."/>
        </authorList>
    </citation>
    <scope>NUCLEOTIDE SEQUENCE</scope>
    <source>
        <strain evidence="1">CBS 161.51</strain>
    </source>
</reference>
<feature type="non-terminal residue" evidence="1">
    <location>
        <position position="366"/>
    </location>
</feature>
<dbReference type="PANTHER" id="PTHR10039">
    <property type="entry name" value="AMELOGENIN"/>
    <property type="match status" value="1"/>
</dbReference>
<dbReference type="Proteomes" id="UP000800038">
    <property type="component" value="Unassembled WGS sequence"/>
</dbReference>
<evidence type="ECO:0000313" key="2">
    <source>
        <dbReference type="Proteomes" id="UP000800038"/>
    </source>
</evidence>
<gene>
    <name evidence="1" type="ORF">EJ02DRAFT_214240</name>
</gene>
<keyword evidence="2" id="KW-1185">Reference proteome</keyword>
<feature type="non-terminal residue" evidence="1">
    <location>
        <position position="1"/>
    </location>
</feature>
<dbReference type="PANTHER" id="PTHR10039:SF14">
    <property type="entry name" value="NACHT DOMAIN-CONTAINING PROTEIN"/>
    <property type="match status" value="1"/>
</dbReference>
<organism evidence="1 2">
    <name type="scientific">Clathrospora elynae</name>
    <dbReference type="NCBI Taxonomy" id="706981"/>
    <lineage>
        <taxon>Eukaryota</taxon>
        <taxon>Fungi</taxon>
        <taxon>Dikarya</taxon>
        <taxon>Ascomycota</taxon>
        <taxon>Pezizomycotina</taxon>
        <taxon>Dothideomycetes</taxon>
        <taxon>Pleosporomycetidae</taxon>
        <taxon>Pleosporales</taxon>
        <taxon>Diademaceae</taxon>
        <taxon>Clathrospora</taxon>
    </lineage>
</organism>
<proteinExistence type="predicted"/>
<accession>A0A6A5S3Y4</accession>